<dbReference type="Gene3D" id="3.60.10.10">
    <property type="entry name" value="Endonuclease/exonuclease/phosphatase"/>
    <property type="match status" value="1"/>
</dbReference>
<organism evidence="2 3">
    <name type="scientific">Eumeta variegata</name>
    <name type="common">Bagworm moth</name>
    <name type="synonym">Eumeta japonica</name>
    <dbReference type="NCBI Taxonomy" id="151549"/>
    <lineage>
        <taxon>Eukaryota</taxon>
        <taxon>Metazoa</taxon>
        <taxon>Ecdysozoa</taxon>
        <taxon>Arthropoda</taxon>
        <taxon>Hexapoda</taxon>
        <taxon>Insecta</taxon>
        <taxon>Pterygota</taxon>
        <taxon>Neoptera</taxon>
        <taxon>Endopterygota</taxon>
        <taxon>Lepidoptera</taxon>
        <taxon>Glossata</taxon>
        <taxon>Ditrysia</taxon>
        <taxon>Tineoidea</taxon>
        <taxon>Psychidae</taxon>
        <taxon>Oiketicinae</taxon>
        <taxon>Eumeta</taxon>
    </lineage>
</organism>
<dbReference type="AlphaFoldDB" id="A0A4C1Z5Y8"/>
<dbReference type="InterPro" id="IPR036691">
    <property type="entry name" value="Endo/exonu/phosph_ase_sf"/>
</dbReference>
<feature type="region of interest" description="Disordered" evidence="1">
    <location>
        <begin position="80"/>
        <end position="104"/>
    </location>
</feature>
<sequence length="237" mass="27748">MKLEQVDLAEYSNKKSTKESNEERSVEEKKELAVYRISGDTLIEKQRDDEFCRYTAEDLSRNRNRYLDFAEDLSRNRDSWWTSRRPMPRSSSEGTAEKPGEEEKPTATYFQIIKRYARENIQSMKNKELEVELFMDNANNDILCITKYWLRNGQLFFGFPNHQVASSFSRDNSLHGGSLIEIRNNLKFKEITAIVDLSAERVVAIACVELERLIVMSVHRPPHSSYELFESIMDRTL</sequence>
<accession>A0A4C1Z5Y8</accession>
<protein>
    <submittedName>
        <fullName evidence="2">Uncharacterized protein</fullName>
    </submittedName>
</protein>
<gene>
    <name evidence="2" type="ORF">EVAR_90963_1</name>
</gene>
<evidence type="ECO:0000256" key="1">
    <source>
        <dbReference type="SAM" id="MobiDB-lite"/>
    </source>
</evidence>
<dbReference type="OrthoDB" id="414730at2759"/>
<feature type="compositionally biased region" description="Basic and acidic residues" evidence="1">
    <location>
        <begin position="95"/>
        <end position="104"/>
    </location>
</feature>
<evidence type="ECO:0000313" key="3">
    <source>
        <dbReference type="Proteomes" id="UP000299102"/>
    </source>
</evidence>
<dbReference type="SUPFAM" id="SSF56219">
    <property type="entry name" value="DNase I-like"/>
    <property type="match status" value="1"/>
</dbReference>
<proteinExistence type="predicted"/>
<feature type="compositionally biased region" description="Basic and acidic residues" evidence="1">
    <location>
        <begin position="12"/>
        <end position="30"/>
    </location>
</feature>
<dbReference type="EMBL" id="BGZK01001559">
    <property type="protein sequence ID" value="GBP82329.1"/>
    <property type="molecule type" value="Genomic_DNA"/>
</dbReference>
<evidence type="ECO:0000313" key="2">
    <source>
        <dbReference type="EMBL" id="GBP82329.1"/>
    </source>
</evidence>
<reference evidence="2 3" key="1">
    <citation type="journal article" date="2019" name="Commun. Biol.">
        <title>The bagworm genome reveals a unique fibroin gene that provides high tensile strength.</title>
        <authorList>
            <person name="Kono N."/>
            <person name="Nakamura H."/>
            <person name="Ohtoshi R."/>
            <person name="Tomita M."/>
            <person name="Numata K."/>
            <person name="Arakawa K."/>
        </authorList>
    </citation>
    <scope>NUCLEOTIDE SEQUENCE [LARGE SCALE GENOMIC DNA]</scope>
</reference>
<feature type="region of interest" description="Disordered" evidence="1">
    <location>
        <begin position="1"/>
        <end position="30"/>
    </location>
</feature>
<keyword evidence="3" id="KW-1185">Reference proteome</keyword>
<dbReference type="Proteomes" id="UP000299102">
    <property type="component" value="Unassembled WGS sequence"/>
</dbReference>
<comment type="caution">
    <text evidence="2">The sequence shown here is derived from an EMBL/GenBank/DDBJ whole genome shotgun (WGS) entry which is preliminary data.</text>
</comment>
<name>A0A4C1Z5Y8_EUMVA</name>